<evidence type="ECO:0000256" key="4">
    <source>
        <dbReference type="ARBA" id="ARBA00023054"/>
    </source>
</evidence>
<dbReference type="WBParaSite" id="PSAMB.scaffold739size42317.g8321.t1">
    <property type="protein sequence ID" value="PSAMB.scaffold739size42317.g8321.t1"/>
    <property type="gene ID" value="PSAMB.scaffold739size42317.g8321"/>
</dbReference>
<feature type="domain" description="Mnd1 HTH" evidence="10">
    <location>
        <begin position="17"/>
        <end position="76"/>
    </location>
</feature>
<evidence type="ECO:0000259" key="10">
    <source>
        <dbReference type="Pfam" id="PF03962"/>
    </source>
</evidence>
<proteinExistence type="inferred from homology"/>
<keyword evidence="12" id="KW-1185">Reference proteome</keyword>
<comment type="function">
    <text evidence="8">Required for proper homologous chromosome pairing and efficient cross-over and intragenic recombination during meiosis.</text>
</comment>
<comment type="subcellular location">
    <subcellularLocation>
        <location evidence="1 8">Nucleus</location>
    </subcellularLocation>
</comment>
<dbReference type="InterPro" id="IPR040661">
    <property type="entry name" value="LZ3wCH"/>
</dbReference>
<evidence type="ECO:0000256" key="7">
    <source>
        <dbReference type="ARBA" id="ARBA00023254"/>
    </source>
</evidence>
<protein>
    <recommendedName>
        <fullName evidence="3 8">Meiotic nuclear division protein 1 homolog</fullName>
    </recommendedName>
</protein>
<evidence type="ECO:0000259" key="11">
    <source>
        <dbReference type="Pfam" id="PF18517"/>
    </source>
</evidence>
<evidence type="ECO:0000313" key="12">
    <source>
        <dbReference type="Proteomes" id="UP000887566"/>
    </source>
</evidence>
<evidence type="ECO:0000256" key="9">
    <source>
        <dbReference type="SAM" id="Coils"/>
    </source>
</evidence>
<dbReference type="AlphaFoldDB" id="A0A914XEW6"/>
<dbReference type="GO" id="GO:0007131">
    <property type="term" value="P:reciprocal meiotic recombination"/>
    <property type="evidence" value="ECO:0007669"/>
    <property type="project" value="InterPro"/>
</dbReference>
<evidence type="ECO:0000313" key="13">
    <source>
        <dbReference type="WBParaSite" id="PSAMB.scaffold739size42317.g8321.t1"/>
    </source>
</evidence>
<dbReference type="InterPro" id="IPR040453">
    <property type="entry name" value="Mnd1_HTH"/>
</dbReference>
<evidence type="ECO:0000256" key="8">
    <source>
        <dbReference type="PIRNR" id="PIRNR026991"/>
    </source>
</evidence>
<keyword evidence="5" id="KW-0233">DNA recombination</keyword>
<comment type="similarity">
    <text evidence="2 8">Belongs to the MND1 family.</text>
</comment>
<name>A0A914XEW6_9BILA</name>
<feature type="domain" description="Leucine zipper with capping helix" evidence="11">
    <location>
        <begin position="151"/>
        <end position="205"/>
    </location>
</feature>
<dbReference type="Proteomes" id="UP000887566">
    <property type="component" value="Unplaced"/>
</dbReference>
<dbReference type="PIRSF" id="PIRSF026991">
    <property type="entry name" value="Mnd1"/>
    <property type="match status" value="1"/>
</dbReference>
<feature type="coiled-coil region" evidence="9">
    <location>
        <begin position="80"/>
        <end position="173"/>
    </location>
</feature>
<evidence type="ECO:0000256" key="5">
    <source>
        <dbReference type="ARBA" id="ARBA00023172"/>
    </source>
</evidence>
<dbReference type="Pfam" id="PF03962">
    <property type="entry name" value="Mnd1"/>
    <property type="match status" value="1"/>
</dbReference>
<evidence type="ECO:0000256" key="2">
    <source>
        <dbReference type="ARBA" id="ARBA00005981"/>
    </source>
</evidence>
<accession>A0A914XEW6</accession>
<dbReference type="GO" id="GO:0003690">
    <property type="term" value="F:double-stranded DNA binding"/>
    <property type="evidence" value="ECO:0007669"/>
    <property type="project" value="InterPro"/>
</dbReference>
<dbReference type="Pfam" id="PF18517">
    <property type="entry name" value="LZ3wCH"/>
    <property type="match status" value="1"/>
</dbReference>
<evidence type="ECO:0000256" key="6">
    <source>
        <dbReference type="ARBA" id="ARBA00023242"/>
    </source>
</evidence>
<dbReference type="InterPro" id="IPR005647">
    <property type="entry name" value="Mnd1"/>
</dbReference>
<keyword evidence="7" id="KW-0469">Meiosis</keyword>
<reference evidence="13" key="1">
    <citation type="submission" date="2022-11" db="UniProtKB">
        <authorList>
            <consortium name="WormBaseParasite"/>
        </authorList>
    </citation>
    <scope>IDENTIFICATION</scope>
</reference>
<dbReference type="PANTHER" id="PTHR31398">
    <property type="entry name" value="MEIOTIC NUCLEAR DIVISION PROTEIN 1 HOMOLOG"/>
    <property type="match status" value="1"/>
</dbReference>
<keyword evidence="6 8" id="KW-0539">Nucleus</keyword>
<dbReference type="GO" id="GO:0005634">
    <property type="term" value="C:nucleus"/>
    <property type="evidence" value="ECO:0007669"/>
    <property type="project" value="UniProtKB-SubCell"/>
</dbReference>
<keyword evidence="4 9" id="KW-0175">Coiled coil</keyword>
<dbReference type="PANTHER" id="PTHR31398:SF0">
    <property type="entry name" value="MEIOTIC NUCLEAR DIVISION PROTEIN 1 HOMOLOG"/>
    <property type="match status" value="1"/>
</dbReference>
<evidence type="ECO:0000256" key="3">
    <source>
        <dbReference type="ARBA" id="ARBA00013726"/>
    </source>
</evidence>
<evidence type="ECO:0000256" key="1">
    <source>
        <dbReference type="ARBA" id="ARBA00004123"/>
    </source>
</evidence>
<sequence length="206" mass="23960">MASKKKGLSLEEKRQRLLDLLFEKKEFFQLKDLERIAPKEKGIVAQSVKDVTQMLVDDGLVDAEKIGTFMCYWAFPSKALQSRKRRLDEVSDQLKDVRVRMERAKGEMTEAAKGKEESAEREELLKKVLSLETRKTELLTELEKHSEFDPVVVEKMRKEAEIAKTAANRWTDNIFATKSWCKSKFHVEEMTLNRQFGIPAELDYID</sequence>
<organism evidence="12 13">
    <name type="scientific">Plectus sambesii</name>
    <dbReference type="NCBI Taxonomy" id="2011161"/>
    <lineage>
        <taxon>Eukaryota</taxon>
        <taxon>Metazoa</taxon>
        <taxon>Ecdysozoa</taxon>
        <taxon>Nematoda</taxon>
        <taxon>Chromadorea</taxon>
        <taxon>Plectida</taxon>
        <taxon>Plectina</taxon>
        <taxon>Plectoidea</taxon>
        <taxon>Plectidae</taxon>
        <taxon>Plectus</taxon>
    </lineage>
</organism>